<dbReference type="GO" id="GO:0003700">
    <property type="term" value="F:DNA-binding transcription factor activity"/>
    <property type="evidence" value="ECO:0007669"/>
    <property type="project" value="InterPro"/>
</dbReference>
<dbReference type="EMBL" id="HBED01033843">
    <property type="protein sequence ID" value="CAD8318192.1"/>
    <property type="molecule type" value="Transcribed_RNA"/>
</dbReference>
<feature type="domain" description="HSF-type DNA-binding" evidence="3">
    <location>
        <begin position="46"/>
        <end position="150"/>
    </location>
</feature>
<evidence type="ECO:0000259" key="3">
    <source>
        <dbReference type="Pfam" id="PF00447"/>
    </source>
</evidence>
<feature type="compositionally biased region" description="Polar residues" evidence="2">
    <location>
        <begin position="306"/>
        <end position="318"/>
    </location>
</feature>
<gene>
    <name evidence="4" type="ORF">TDUB1175_LOCUS16987</name>
</gene>
<dbReference type="Pfam" id="PF00447">
    <property type="entry name" value="HSF_DNA-bind"/>
    <property type="match status" value="1"/>
</dbReference>
<name>A0A7R9WB20_9STRA</name>
<feature type="region of interest" description="Disordered" evidence="2">
    <location>
        <begin position="142"/>
        <end position="166"/>
    </location>
</feature>
<feature type="compositionally biased region" description="Polar residues" evidence="2">
    <location>
        <begin position="257"/>
        <end position="273"/>
    </location>
</feature>
<sequence>MIMHMRSTSERRRKDIFDALRAARAEYSPKTTNRPKRKNFKSYGEKLHSMITGCDRQWRKECTDERDMIAHWSDDGKAFIFEENEGFKFMLKTFDICESNDIRAAVRNMNAYGFKIEQCEGREGVVTRKASHPLFSTMSTTKDLGQIKRKKKNEVAKKKKAEADQNDTVQQRLDEMNARMNEMKKMLCVMLQHLCANALGANSPFSNGQKRGSSKLNMEPSSEGPHGFDDTRSPQSEEMAMSVGISESPGRKRSRSEISSICSPQTMPVSISEGTGKKRNKVNPDEGDLEARKTLHSEGPHGDGSTGSLETASPSLEASSDVGDFDALELLEHLRD</sequence>
<organism evidence="4">
    <name type="scientific">Pseudictyota dubia</name>
    <dbReference type="NCBI Taxonomy" id="2749911"/>
    <lineage>
        <taxon>Eukaryota</taxon>
        <taxon>Sar</taxon>
        <taxon>Stramenopiles</taxon>
        <taxon>Ochrophyta</taxon>
        <taxon>Bacillariophyta</taxon>
        <taxon>Mediophyceae</taxon>
        <taxon>Biddulphiophycidae</taxon>
        <taxon>Eupodiscales</taxon>
        <taxon>Odontellaceae</taxon>
        <taxon>Pseudictyota</taxon>
    </lineage>
</organism>
<evidence type="ECO:0000313" key="4">
    <source>
        <dbReference type="EMBL" id="CAD8318192.1"/>
    </source>
</evidence>
<feature type="compositionally biased region" description="Basic residues" evidence="2">
    <location>
        <begin position="147"/>
        <end position="160"/>
    </location>
</feature>
<feature type="compositionally biased region" description="Polar residues" evidence="2">
    <location>
        <begin position="203"/>
        <end position="220"/>
    </location>
</feature>
<proteinExistence type="predicted"/>
<reference evidence="4" key="1">
    <citation type="submission" date="2021-01" db="EMBL/GenBank/DDBJ databases">
        <authorList>
            <person name="Corre E."/>
            <person name="Pelletier E."/>
            <person name="Niang G."/>
            <person name="Scheremetjew M."/>
            <person name="Finn R."/>
            <person name="Kale V."/>
            <person name="Holt S."/>
            <person name="Cochrane G."/>
            <person name="Meng A."/>
            <person name="Brown T."/>
            <person name="Cohen L."/>
        </authorList>
    </citation>
    <scope>NUCLEOTIDE SEQUENCE</scope>
    <source>
        <strain evidence="4">CCMP147</strain>
    </source>
</reference>
<keyword evidence="1" id="KW-0238">DNA-binding</keyword>
<feature type="compositionally biased region" description="Basic and acidic residues" evidence="2">
    <location>
        <begin position="289"/>
        <end position="301"/>
    </location>
</feature>
<accession>A0A7R9WB20</accession>
<feature type="region of interest" description="Disordered" evidence="2">
    <location>
        <begin position="202"/>
        <end position="324"/>
    </location>
</feature>
<evidence type="ECO:0000256" key="1">
    <source>
        <dbReference type="ARBA" id="ARBA00023125"/>
    </source>
</evidence>
<dbReference type="GO" id="GO:0043565">
    <property type="term" value="F:sequence-specific DNA binding"/>
    <property type="evidence" value="ECO:0007669"/>
    <property type="project" value="InterPro"/>
</dbReference>
<evidence type="ECO:0000256" key="2">
    <source>
        <dbReference type="SAM" id="MobiDB-lite"/>
    </source>
</evidence>
<dbReference type="AlphaFoldDB" id="A0A7R9WB20"/>
<protein>
    <recommendedName>
        <fullName evidence="3">HSF-type DNA-binding domain-containing protein</fullName>
    </recommendedName>
</protein>
<dbReference type="InterPro" id="IPR000232">
    <property type="entry name" value="HSF_DNA-bd"/>
</dbReference>